<keyword evidence="3 6" id="KW-1133">Transmembrane helix</keyword>
<evidence type="ECO:0000256" key="3">
    <source>
        <dbReference type="ARBA" id="ARBA00022989"/>
    </source>
</evidence>
<evidence type="ECO:0000256" key="6">
    <source>
        <dbReference type="SAM" id="Phobius"/>
    </source>
</evidence>
<evidence type="ECO:0000256" key="1">
    <source>
        <dbReference type="ARBA" id="ARBA00004141"/>
    </source>
</evidence>
<accession>A0A7S0ZLG3</accession>
<feature type="transmembrane region" description="Helical" evidence="6">
    <location>
        <begin position="284"/>
        <end position="306"/>
    </location>
</feature>
<name>A0A7S0ZLG3_9RHOD</name>
<evidence type="ECO:0000313" key="8">
    <source>
        <dbReference type="EMBL" id="CAD8825577.1"/>
    </source>
</evidence>
<protein>
    <recommendedName>
        <fullName evidence="7">Sugar phosphate transporter domain-containing protein</fullName>
    </recommendedName>
</protein>
<feature type="transmembrane region" description="Helical" evidence="6">
    <location>
        <begin position="171"/>
        <end position="194"/>
    </location>
</feature>
<dbReference type="AlphaFoldDB" id="A0A7S0ZLG3"/>
<feature type="transmembrane region" description="Helical" evidence="6">
    <location>
        <begin position="261"/>
        <end position="278"/>
    </location>
</feature>
<comment type="subcellular location">
    <subcellularLocation>
        <location evidence="1">Membrane</location>
        <topology evidence="1">Multi-pass membrane protein</topology>
    </subcellularLocation>
</comment>
<dbReference type="InterPro" id="IPR050186">
    <property type="entry name" value="TPT_transporter"/>
</dbReference>
<feature type="compositionally biased region" description="Low complexity" evidence="5">
    <location>
        <begin position="110"/>
        <end position="129"/>
    </location>
</feature>
<proteinExistence type="predicted"/>
<feature type="domain" description="Sugar phosphate transporter" evidence="7">
    <location>
        <begin position="141"/>
        <end position="428"/>
    </location>
</feature>
<feature type="region of interest" description="Disordered" evidence="5">
    <location>
        <begin position="110"/>
        <end position="131"/>
    </location>
</feature>
<evidence type="ECO:0000256" key="2">
    <source>
        <dbReference type="ARBA" id="ARBA00022692"/>
    </source>
</evidence>
<dbReference type="Pfam" id="PF03151">
    <property type="entry name" value="TPT"/>
    <property type="match status" value="1"/>
</dbReference>
<feature type="transmembrane region" description="Helical" evidence="6">
    <location>
        <begin position="412"/>
        <end position="431"/>
    </location>
</feature>
<feature type="transmembrane region" description="Helical" evidence="6">
    <location>
        <begin position="318"/>
        <end position="336"/>
    </location>
</feature>
<dbReference type="InterPro" id="IPR004853">
    <property type="entry name" value="Sugar_P_trans_dom"/>
</dbReference>
<sequence length="450" mass="50479">MEIGRNENTESSGQVSLETRIDLDMNSGSVMSSPAHPSLNNAAISTLSRTNKGNNQSEISDHNNNVSLENENPAVHRDFLSLSRFEKLKSRMSFPFQSVFSEQSNSSIINSNNYNSNNESNQQEPLESSIQKNNPKHPVWKIGLVVAFFSLSSIFSIFVNKALLTAFDFGYPSTLMLVQMFLSNVFLSILRFFNRLHVPTIDRSQYRVVLVATLYWIGNVLVGLYALRLVNIPMFSTFRRLSVLFVMAVEFYGGKRFSGRIIFAVFITVTGSVLSAVSDLTFDPLGYALVFLNNLITAFYFSSLQTSIRGLKLNSLQLYYYTSQLGVPIMIVISLFTDMKGAYYRVLKDAELQTPLFIFSVFMSATASFMVNYSTNLNVEYTTPLSTAVSSVLKNSVQTGIGLFSWGYQITMLNVVGLFVALLGSSLFTLFKMRESRDQDRMNNQNPASK</sequence>
<evidence type="ECO:0000259" key="7">
    <source>
        <dbReference type="Pfam" id="PF03151"/>
    </source>
</evidence>
<feature type="region of interest" description="Disordered" evidence="5">
    <location>
        <begin position="50"/>
        <end position="70"/>
    </location>
</feature>
<organism evidence="8">
    <name type="scientific">Timspurckia oligopyrenoides</name>
    <dbReference type="NCBI Taxonomy" id="708627"/>
    <lineage>
        <taxon>Eukaryota</taxon>
        <taxon>Rhodophyta</taxon>
        <taxon>Bangiophyceae</taxon>
        <taxon>Porphyridiales</taxon>
        <taxon>Porphyridiaceae</taxon>
        <taxon>Timspurckia</taxon>
    </lineage>
</organism>
<feature type="transmembrane region" description="Helical" evidence="6">
    <location>
        <begin position="206"/>
        <end position="226"/>
    </location>
</feature>
<evidence type="ECO:0000256" key="4">
    <source>
        <dbReference type="ARBA" id="ARBA00023136"/>
    </source>
</evidence>
<keyword evidence="4 6" id="KW-0472">Membrane</keyword>
<dbReference type="EMBL" id="HBFP01013793">
    <property type="protein sequence ID" value="CAD8825577.1"/>
    <property type="molecule type" value="Transcribed_RNA"/>
</dbReference>
<dbReference type="GO" id="GO:0016020">
    <property type="term" value="C:membrane"/>
    <property type="evidence" value="ECO:0007669"/>
    <property type="project" value="UniProtKB-SubCell"/>
</dbReference>
<feature type="transmembrane region" description="Helical" evidence="6">
    <location>
        <begin position="139"/>
        <end position="159"/>
    </location>
</feature>
<keyword evidence="2 6" id="KW-0812">Transmembrane</keyword>
<gene>
    <name evidence="8" type="ORF">TOLI1172_LOCUS9977</name>
</gene>
<evidence type="ECO:0000256" key="5">
    <source>
        <dbReference type="SAM" id="MobiDB-lite"/>
    </source>
</evidence>
<reference evidence="8" key="1">
    <citation type="submission" date="2021-01" db="EMBL/GenBank/DDBJ databases">
        <authorList>
            <person name="Corre E."/>
            <person name="Pelletier E."/>
            <person name="Niang G."/>
            <person name="Scheremetjew M."/>
            <person name="Finn R."/>
            <person name="Kale V."/>
            <person name="Holt S."/>
            <person name="Cochrane G."/>
            <person name="Meng A."/>
            <person name="Brown T."/>
            <person name="Cohen L."/>
        </authorList>
    </citation>
    <scope>NUCLEOTIDE SEQUENCE</scope>
    <source>
        <strain evidence="8">CCMP3278</strain>
    </source>
</reference>
<feature type="transmembrane region" description="Helical" evidence="6">
    <location>
        <begin position="356"/>
        <end position="373"/>
    </location>
</feature>
<dbReference type="PANTHER" id="PTHR11132">
    <property type="entry name" value="SOLUTE CARRIER FAMILY 35"/>
    <property type="match status" value="1"/>
</dbReference>